<reference evidence="10 11" key="1">
    <citation type="journal article" date="2019" name="Sci. Rep.">
        <title>Comparative genomics of chytrid fungi reveal insights into the obligate biotrophic and pathogenic lifestyle of Synchytrium endobioticum.</title>
        <authorList>
            <person name="van de Vossenberg B.T.L.H."/>
            <person name="Warris S."/>
            <person name="Nguyen H.D.T."/>
            <person name="van Gent-Pelzer M.P.E."/>
            <person name="Joly D.L."/>
            <person name="van de Geest H.C."/>
            <person name="Bonants P.J.M."/>
            <person name="Smith D.S."/>
            <person name="Levesque C.A."/>
            <person name="van der Lee T.A.J."/>
        </authorList>
    </citation>
    <scope>NUCLEOTIDE SEQUENCE [LARGE SCALE GENOMIC DNA]</scope>
    <source>
        <strain evidence="10 11">LEV6574</strain>
    </source>
</reference>
<keyword evidence="6" id="KW-0863">Zinc-finger</keyword>
<evidence type="ECO:0000256" key="3">
    <source>
        <dbReference type="ARBA" id="ARBA00022679"/>
    </source>
</evidence>
<accession>A0A507DJW7</accession>
<evidence type="ECO:0000256" key="7">
    <source>
        <dbReference type="ARBA" id="ARBA00022786"/>
    </source>
</evidence>
<evidence type="ECO:0000256" key="1">
    <source>
        <dbReference type="ARBA" id="ARBA00001798"/>
    </source>
</evidence>
<evidence type="ECO:0000256" key="2">
    <source>
        <dbReference type="ARBA" id="ARBA00012251"/>
    </source>
</evidence>
<dbReference type="Proteomes" id="UP000320475">
    <property type="component" value="Unassembled WGS sequence"/>
</dbReference>
<dbReference type="Pfam" id="PF01485">
    <property type="entry name" value="IBR"/>
    <property type="match status" value="1"/>
</dbReference>
<dbReference type="CDD" id="cd22584">
    <property type="entry name" value="Rcat_RBR_unk"/>
    <property type="match status" value="1"/>
</dbReference>
<evidence type="ECO:0000313" key="10">
    <source>
        <dbReference type="EMBL" id="TPX51816.1"/>
    </source>
</evidence>
<evidence type="ECO:0000259" key="9">
    <source>
        <dbReference type="PROSITE" id="PS51873"/>
    </source>
</evidence>
<keyword evidence="7" id="KW-0833">Ubl conjugation pathway</keyword>
<dbReference type="InterPro" id="IPR031127">
    <property type="entry name" value="E3_UB_ligase_RBR"/>
</dbReference>
<proteinExistence type="predicted"/>
<name>A0A507DJW7_9FUNG</name>
<keyword evidence="5" id="KW-0677">Repeat</keyword>
<evidence type="ECO:0000256" key="4">
    <source>
        <dbReference type="ARBA" id="ARBA00022723"/>
    </source>
</evidence>
<dbReference type="AlphaFoldDB" id="A0A507DJW7"/>
<dbReference type="SUPFAM" id="SSF57850">
    <property type="entry name" value="RING/U-box"/>
    <property type="match status" value="2"/>
</dbReference>
<evidence type="ECO:0000256" key="5">
    <source>
        <dbReference type="ARBA" id="ARBA00022737"/>
    </source>
</evidence>
<gene>
    <name evidence="10" type="ORF">SeLEV6574_g00059</name>
</gene>
<dbReference type="GO" id="GO:0016567">
    <property type="term" value="P:protein ubiquitination"/>
    <property type="evidence" value="ECO:0007669"/>
    <property type="project" value="InterPro"/>
</dbReference>
<evidence type="ECO:0000256" key="8">
    <source>
        <dbReference type="ARBA" id="ARBA00022833"/>
    </source>
</evidence>
<dbReference type="OrthoDB" id="2154435at2759"/>
<dbReference type="EC" id="2.3.2.31" evidence="2"/>
<dbReference type="GO" id="GO:0008270">
    <property type="term" value="F:zinc ion binding"/>
    <property type="evidence" value="ECO:0007669"/>
    <property type="project" value="UniProtKB-KW"/>
</dbReference>
<comment type="catalytic activity">
    <reaction evidence="1">
        <text>[E2 ubiquitin-conjugating enzyme]-S-ubiquitinyl-L-cysteine + [acceptor protein]-L-lysine = [E2 ubiquitin-conjugating enzyme]-L-cysteine + [acceptor protein]-N(6)-ubiquitinyl-L-lysine.</text>
        <dbReference type="EC" id="2.3.2.31"/>
    </reaction>
</comment>
<dbReference type="PROSITE" id="PS51873">
    <property type="entry name" value="TRIAD"/>
    <property type="match status" value="1"/>
</dbReference>
<evidence type="ECO:0000313" key="11">
    <source>
        <dbReference type="Proteomes" id="UP000320475"/>
    </source>
</evidence>
<sequence>MGHAELKSHLGRCIQQWLDAHGATEASSEIALQIITSSTAPLLSPDHLNLWRLVHGAEDLLACHHQILELDHTLSEGELIPPLSASSISTEDSDVVYKGKERASEALSNPNVNDDDSISALKEFRATLITKMCDYVGSVTVEQITMDAYYSVLLRSYFQRQQQITQSDAAFAGRMAEISSAVPVECPPDSLASVEELIKSILTYVDHPDTSRADAFLHAMNRIRQDVEGDSIVDEESVIPVSGSNDAGCRPLAIIFSANSQLLTPADYQLLVARTEEVTATRKAYCSSCQTFINLSNTPDNQSTVPCGKCGVLACSSCSKAGHMGVSCETFKKQNETENDRLFEQVAASESYQRCRCGFWVDLVVGCNHMICPSCSRHFCYLCGVQWKQCSCPQWDEHRLEAIIRDPRQR</sequence>
<dbReference type="Gene3D" id="1.20.120.1750">
    <property type="match status" value="1"/>
</dbReference>
<dbReference type="InterPro" id="IPR002867">
    <property type="entry name" value="IBR_dom"/>
</dbReference>
<dbReference type="VEuPathDB" id="FungiDB:SeMB42_g00515"/>
<dbReference type="GO" id="GO:0061630">
    <property type="term" value="F:ubiquitin protein ligase activity"/>
    <property type="evidence" value="ECO:0007669"/>
    <property type="project" value="UniProtKB-EC"/>
</dbReference>
<keyword evidence="3" id="KW-0808">Transferase</keyword>
<dbReference type="EMBL" id="QEAM01000001">
    <property type="protein sequence ID" value="TPX51816.1"/>
    <property type="molecule type" value="Genomic_DNA"/>
</dbReference>
<keyword evidence="8" id="KW-0862">Zinc</keyword>
<evidence type="ECO:0000256" key="6">
    <source>
        <dbReference type="ARBA" id="ARBA00022771"/>
    </source>
</evidence>
<comment type="caution">
    <text evidence="10">The sequence shown here is derived from an EMBL/GenBank/DDBJ whole genome shotgun (WGS) entry which is preliminary data.</text>
</comment>
<dbReference type="PANTHER" id="PTHR11685">
    <property type="entry name" value="RBR FAMILY RING FINGER AND IBR DOMAIN-CONTAINING"/>
    <property type="match status" value="1"/>
</dbReference>
<keyword evidence="4" id="KW-0479">Metal-binding</keyword>
<dbReference type="InterPro" id="IPR044066">
    <property type="entry name" value="TRIAD_supradom"/>
</dbReference>
<organism evidence="10 11">
    <name type="scientific">Synchytrium endobioticum</name>
    <dbReference type="NCBI Taxonomy" id="286115"/>
    <lineage>
        <taxon>Eukaryota</taxon>
        <taxon>Fungi</taxon>
        <taxon>Fungi incertae sedis</taxon>
        <taxon>Chytridiomycota</taxon>
        <taxon>Chytridiomycota incertae sedis</taxon>
        <taxon>Chytridiomycetes</taxon>
        <taxon>Synchytriales</taxon>
        <taxon>Synchytriaceae</taxon>
        <taxon>Synchytrium</taxon>
    </lineage>
</organism>
<protein>
    <recommendedName>
        <fullName evidence="2">RBR-type E3 ubiquitin transferase</fullName>
        <ecNumber evidence="2">2.3.2.31</ecNumber>
    </recommendedName>
</protein>
<feature type="domain" description="RING-type" evidence="9">
    <location>
        <begin position="196"/>
        <end position="396"/>
    </location>
</feature>